<dbReference type="Pfam" id="PF00100">
    <property type="entry name" value="Zona_pellucida"/>
    <property type="match status" value="1"/>
</dbReference>
<reference evidence="4 5" key="1">
    <citation type="submission" date="2024-04" db="EMBL/GenBank/DDBJ databases">
        <authorList>
            <person name="Waldvogel A.-M."/>
            <person name="Schoenle A."/>
        </authorList>
    </citation>
    <scope>NUCLEOTIDE SEQUENCE [LARGE SCALE GENOMIC DNA]</scope>
</reference>
<keyword evidence="1" id="KW-0732">Signal</keyword>
<name>A0AAV2LBT4_KNICA</name>
<accession>A0AAV2LBT4</accession>
<dbReference type="InterPro" id="IPR042235">
    <property type="entry name" value="ZP-C_dom"/>
</dbReference>
<evidence type="ECO:0000256" key="1">
    <source>
        <dbReference type="ARBA" id="ARBA00022729"/>
    </source>
</evidence>
<keyword evidence="2" id="KW-1015">Disulfide bond</keyword>
<gene>
    <name evidence="4" type="ORF">KC01_LOCUS27713</name>
</gene>
<dbReference type="SMART" id="SM00241">
    <property type="entry name" value="ZP"/>
    <property type="match status" value="1"/>
</dbReference>
<evidence type="ECO:0000313" key="5">
    <source>
        <dbReference type="Proteomes" id="UP001497482"/>
    </source>
</evidence>
<dbReference type="Proteomes" id="UP001497482">
    <property type="component" value="Chromosome 23"/>
</dbReference>
<evidence type="ECO:0000259" key="3">
    <source>
        <dbReference type="PROSITE" id="PS51034"/>
    </source>
</evidence>
<proteinExistence type="predicted"/>
<dbReference type="Gene3D" id="2.60.40.3210">
    <property type="entry name" value="Zona pellucida, ZP-N domain"/>
    <property type="match status" value="1"/>
</dbReference>
<dbReference type="InterPro" id="IPR001507">
    <property type="entry name" value="ZP_dom"/>
</dbReference>
<dbReference type="PANTHER" id="PTHR14002">
    <property type="entry name" value="ENDOGLIN/TGF-BETA RECEPTOR TYPE III"/>
    <property type="match status" value="1"/>
</dbReference>
<evidence type="ECO:0000256" key="2">
    <source>
        <dbReference type="ARBA" id="ARBA00023157"/>
    </source>
</evidence>
<feature type="domain" description="ZP" evidence="3">
    <location>
        <begin position="45"/>
        <end position="290"/>
    </location>
</feature>
<dbReference type="PANTHER" id="PTHR14002:SF50">
    <property type="entry name" value="ALPHA-TECTORIN-LIKE-RELATED"/>
    <property type="match status" value="1"/>
</dbReference>
<protein>
    <recommendedName>
        <fullName evidence="3">ZP domain-containing protein</fullName>
    </recommendedName>
</protein>
<dbReference type="Gene3D" id="2.60.40.4100">
    <property type="entry name" value="Zona pellucida, ZP-C domain"/>
    <property type="match status" value="1"/>
</dbReference>
<sequence>MNHGDPCIEFQCTDDEWCGEKEGVHGCFCRENNGKNSDNFDSSITCVSSSGTLSLSRCLLFEAGYDPSALHLRDESCKGSLQSGRLEFHFNNDTQLCGTTLRSNRTHLMYENAVEGDDAVNKLYFSCVFPFTYAVSIDTAIYPVESAVKKTLPSGQGHYRVRIIPYQDADFQNPLGTTADVEMSLDEQLFIEVRAEGIDEHQLSIVMDRCWATPSQDAHDVLYHDLISQGCPADRSVTIIQNGDSTVARFSFDIISLSDFSPIHVHCHTHLCVLDVNNCAVNCNVGNREGHDMN</sequence>
<keyword evidence="5" id="KW-1185">Reference proteome</keyword>
<organism evidence="4 5">
    <name type="scientific">Knipowitschia caucasica</name>
    <name type="common">Caucasian dwarf goby</name>
    <name type="synonym">Pomatoschistus caucasicus</name>
    <dbReference type="NCBI Taxonomy" id="637954"/>
    <lineage>
        <taxon>Eukaryota</taxon>
        <taxon>Metazoa</taxon>
        <taxon>Chordata</taxon>
        <taxon>Craniata</taxon>
        <taxon>Vertebrata</taxon>
        <taxon>Euteleostomi</taxon>
        <taxon>Actinopterygii</taxon>
        <taxon>Neopterygii</taxon>
        <taxon>Teleostei</taxon>
        <taxon>Neoteleostei</taxon>
        <taxon>Acanthomorphata</taxon>
        <taxon>Gobiaria</taxon>
        <taxon>Gobiiformes</taxon>
        <taxon>Gobioidei</taxon>
        <taxon>Gobiidae</taxon>
        <taxon>Gobiinae</taxon>
        <taxon>Knipowitschia</taxon>
    </lineage>
</organism>
<evidence type="ECO:0000313" key="4">
    <source>
        <dbReference type="EMBL" id="CAL1599444.1"/>
    </source>
</evidence>
<dbReference type="PROSITE" id="PS51034">
    <property type="entry name" value="ZP_2"/>
    <property type="match status" value="1"/>
</dbReference>
<dbReference type="AlphaFoldDB" id="A0AAV2LBT4"/>
<dbReference type="EMBL" id="OZ035845">
    <property type="protein sequence ID" value="CAL1599444.1"/>
    <property type="molecule type" value="Genomic_DNA"/>
</dbReference>
<dbReference type="InterPro" id="IPR055355">
    <property type="entry name" value="ZP-C"/>
</dbReference>